<organism evidence="1 2">
    <name type="scientific">Streptomyces hirsutus</name>
    <dbReference type="NCBI Taxonomy" id="35620"/>
    <lineage>
        <taxon>Bacteria</taxon>
        <taxon>Bacillati</taxon>
        <taxon>Actinomycetota</taxon>
        <taxon>Actinomycetes</taxon>
        <taxon>Kitasatosporales</taxon>
        <taxon>Streptomycetaceae</taxon>
        <taxon>Streptomyces</taxon>
    </lineage>
</organism>
<sequence length="46" mass="4986">MEASPPSELLRRRNLYVGGSEPASGCRFRITAGDAGDKVTFTWTAL</sequence>
<gene>
    <name evidence="1" type="ORF">OIE73_35515</name>
</gene>
<accession>A0ABZ1GZR3</accession>
<reference evidence="1 2" key="1">
    <citation type="submission" date="2022-10" db="EMBL/GenBank/DDBJ databases">
        <title>The complete genomes of actinobacterial strains from the NBC collection.</title>
        <authorList>
            <person name="Joergensen T.S."/>
            <person name="Alvarez Arevalo M."/>
            <person name="Sterndorff E.B."/>
            <person name="Faurdal D."/>
            <person name="Vuksanovic O."/>
            <person name="Mourched A.-S."/>
            <person name="Charusanti P."/>
            <person name="Shaw S."/>
            <person name="Blin K."/>
            <person name="Weber T."/>
        </authorList>
    </citation>
    <scope>NUCLEOTIDE SEQUENCE [LARGE SCALE GENOMIC DNA]</scope>
    <source>
        <strain evidence="1 2">NBC 01753</strain>
    </source>
</reference>
<dbReference type="EMBL" id="CP109134">
    <property type="protein sequence ID" value="WSD10504.1"/>
    <property type="molecule type" value="Genomic_DNA"/>
</dbReference>
<keyword evidence="2" id="KW-1185">Reference proteome</keyword>
<evidence type="ECO:0000313" key="1">
    <source>
        <dbReference type="EMBL" id="WSD10504.1"/>
    </source>
</evidence>
<evidence type="ECO:0000313" key="2">
    <source>
        <dbReference type="Proteomes" id="UP001335325"/>
    </source>
</evidence>
<dbReference type="Proteomes" id="UP001335325">
    <property type="component" value="Chromosome"/>
</dbReference>
<protein>
    <submittedName>
        <fullName evidence="1">Uncharacterized protein</fullName>
    </submittedName>
</protein>
<dbReference type="RefSeq" id="WP_326756207.1">
    <property type="nucleotide sequence ID" value="NZ_CP109134.1"/>
</dbReference>
<name>A0ABZ1GZR3_9ACTN</name>
<proteinExistence type="predicted"/>
<dbReference type="GeneID" id="91547998"/>